<dbReference type="EMBL" id="SNRW01019800">
    <property type="protein sequence ID" value="KAA6366040.1"/>
    <property type="molecule type" value="Genomic_DNA"/>
</dbReference>
<feature type="non-terminal residue" evidence="1">
    <location>
        <position position="32"/>
    </location>
</feature>
<proteinExistence type="predicted"/>
<dbReference type="Proteomes" id="UP000324800">
    <property type="component" value="Unassembled WGS sequence"/>
</dbReference>
<gene>
    <name evidence="1" type="ORF">EZS28_038432</name>
</gene>
<sequence length="32" mass="3972">MQLLMQIEELDVMMSIFWSLEYHSIRTRMLIL</sequence>
<evidence type="ECO:0000313" key="1">
    <source>
        <dbReference type="EMBL" id="KAA6366040.1"/>
    </source>
</evidence>
<dbReference type="AlphaFoldDB" id="A0A5J4U723"/>
<evidence type="ECO:0000313" key="2">
    <source>
        <dbReference type="Proteomes" id="UP000324800"/>
    </source>
</evidence>
<protein>
    <submittedName>
        <fullName evidence="1">Uncharacterized protein</fullName>
    </submittedName>
</protein>
<reference evidence="1 2" key="1">
    <citation type="submission" date="2019-03" db="EMBL/GenBank/DDBJ databases">
        <title>Single cell metagenomics reveals metabolic interactions within the superorganism composed of flagellate Streblomastix strix and complex community of Bacteroidetes bacteria on its surface.</title>
        <authorList>
            <person name="Treitli S.C."/>
            <person name="Kolisko M."/>
            <person name="Husnik F."/>
            <person name="Keeling P."/>
            <person name="Hampl V."/>
        </authorList>
    </citation>
    <scope>NUCLEOTIDE SEQUENCE [LARGE SCALE GENOMIC DNA]</scope>
    <source>
        <strain evidence="1">ST1C</strain>
    </source>
</reference>
<accession>A0A5J4U723</accession>
<comment type="caution">
    <text evidence="1">The sequence shown here is derived from an EMBL/GenBank/DDBJ whole genome shotgun (WGS) entry which is preliminary data.</text>
</comment>
<name>A0A5J4U723_9EUKA</name>
<organism evidence="1 2">
    <name type="scientific">Streblomastix strix</name>
    <dbReference type="NCBI Taxonomy" id="222440"/>
    <lineage>
        <taxon>Eukaryota</taxon>
        <taxon>Metamonada</taxon>
        <taxon>Preaxostyla</taxon>
        <taxon>Oxymonadida</taxon>
        <taxon>Streblomastigidae</taxon>
        <taxon>Streblomastix</taxon>
    </lineage>
</organism>